<dbReference type="InterPro" id="IPR010457">
    <property type="entry name" value="IgC2-like_lig-bd"/>
</dbReference>
<dbReference type="SUPFAM" id="SSF49265">
    <property type="entry name" value="Fibronectin type III"/>
    <property type="match status" value="6"/>
</dbReference>
<keyword evidence="11" id="KW-0325">Glycoprotein</keyword>
<feature type="compositionally biased region" description="Basic and acidic residues" evidence="12">
    <location>
        <begin position="766"/>
        <end position="783"/>
    </location>
</feature>
<evidence type="ECO:0000256" key="9">
    <source>
        <dbReference type="ARBA" id="ARBA00023157"/>
    </source>
</evidence>
<dbReference type="InterPro" id="IPR052672">
    <property type="entry name" value="Type1_Cytokine_Rcpt_Type2"/>
</dbReference>
<dbReference type="GO" id="GO:0019955">
    <property type="term" value="F:cytokine binding"/>
    <property type="evidence" value="ECO:0000318"/>
    <property type="project" value="GO_Central"/>
</dbReference>
<evidence type="ECO:0000256" key="11">
    <source>
        <dbReference type="ARBA" id="ARBA00023180"/>
    </source>
</evidence>
<evidence type="ECO:0000256" key="8">
    <source>
        <dbReference type="ARBA" id="ARBA00023136"/>
    </source>
</evidence>
<dbReference type="Proteomes" id="UP000186698">
    <property type="component" value="Chromosome 1L"/>
</dbReference>
<dbReference type="InterPro" id="IPR036116">
    <property type="entry name" value="FN3_sf"/>
</dbReference>
<gene>
    <name evidence="16" type="primary">il6st.L</name>
    <name evidence="16" type="synonym">gp130</name>
    <name evidence="16" type="synonym">xgp130</name>
</gene>
<dbReference type="GO" id="GO:0004896">
    <property type="term" value="F:cytokine receptor activity"/>
    <property type="evidence" value="ECO:0000318"/>
    <property type="project" value="GO_Central"/>
</dbReference>
<feature type="region of interest" description="Disordered" evidence="12">
    <location>
        <begin position="766"/>
        <end position="799"/>
    </location>
</feature>
<keyword evidence="6" id="KW-0677">Repeat</keyword>
<dbReference type="PROSITE" id="PS01353">
    <property type="entry name" value="HEMATOPO_REC_L_F2"/>
    <property type="match status" value="1"/>
</dbReference>
<evidence type="ECO:0000256" key="6">
    <source>
        <dbReference type="ARBA" id="ARBA00022737"/>
    </source>
</evidence>
<reference evidence="16" key="1">
    <citation type="submission" date="2025-08" db="UniProtKB">
        <authorList>
            <consortium name="RefSeq"/>
        </authorList>
    </citation>
    <scope>IDENTIFICATION</scope>
    <source>
        <strain evidence="16">J_2021</strain>
        <tissue evidence="16">Erythrocytes</tissue>
    </source>
</reference>
<dbReference type="CDD" id="cd00063">
    <property type="entry name" value="FN3"/>
    <property type="match status" value="2"/>
</dbReference>
<dbReference type="GO" id="GO:0008284">
    <property type="term" value="P:positive regulation of cell population proliferation"/>
    <property type="evidence" value="ECO:0000318"/>
    <property type="project" value="GO_Central"/>
</dbReference>
<feature type="compositionally biased region" description="Polar residues" evidence="12">
    <location>
        <begin position="921"/>
        <end position="946"/>
    </location>
</feature>
<feature type="region of interest" description="Disordered" evidence="12">
    <location>
        <begin position="725"/>
        <end position="750"/>
    </location>
</feature>
<dbReference type="FunFam" id="2.60.40.10:FF:000524">
    <property type="entry name" value="Interleukin-6 receptor subunit beta"/>
    <property type="match status" value="1"/>
</dbReference>
<evidence type="ECO:0000313" key="15">
    <source>
        <dbReference type="Proteomes" id="UP000186698"/>
    </source>
</evidence>
<evidence type="ECO:0000256" key="4">
    <source>
        <dbReference type="ARBA" id="ARBA00022692"/>
    </source>
</evidence>
<dbReference type="GO" id="GO:0043235">
    <property type="term" value="C:receptor complex"/>
    <property type="evidence" value="ECO:0000318"/>
    <property type="project" value="GO_Central"/>
</dbReference>
<name>A0A8J1M877_XENLA</name>
<evidence type="ECO:0000256" key="7">
    <source>
        <dbReference type="ARBA" id="ARBA00022989"/>
    </source>
</evidence>
<feature type="compositionally biased region" description="Low complexity" evidence="12">
    <location>
        <begin position="784"/>
        <end position="799"/>
    </location>
</feature>
<protein>
    <submittedName>
        <fullName evidence="16">Uncharacterized protein LOC100158347 isoform X1</fullName>
    </submittedName>
</protein>
<keyword evidence="10" id="KW-0675">Receptor</keyword>
<keyword evidence="15" id="KW-1185">Reference proteome</keyword>
<dbReference type="GO" id="GO:0019221">
    <property type="term" value="P:cytokine-mediated signaling pathway"/>
    <property type="evidence" value="ECO:0000318"/>
    <property type="project" value="GO_Central"/>
</dbReference>
<comment type="subcellular location">
    <subcellularLocation>
        <location evidence="1">Cell membrane</location>
        <topology evidence="1">Single-pass type I membrane protein</topology>
    </subcellularLocation>
</comment>
<evidence type="ECO:0000259" key="14">
    <source>
        <dbReference type="PROSITE" id="PS50853"/>
    </source>
</evidence>
<evidence type="ECO:0000256" key="13">
    <source>
        <dbReference type="SAM" id="Phobius"/>
    </source>
</evidence>
<feature type="compositionally biased region" description="Polar residues" evidence="12">
    <location>
        <begin position="725"/>
        <end position="737"/>
    </location>
</feature>
<dbReference type="RefSeq" id="XP_041437536.1">
    <property type="nucleotide sequence ID" value="XM_041581602.1"/>
</dbReference>
<keyword evidence="5" id="KW-0732">Signal</keyword>
<keyword evidence="9" id="KW-1015">Disulfide bond</keyword>
<keyword evidence="4 13" id="KW-0812">Transmembrane</keyword>
<feature type="domain" description="Fibronectin type-III" evidence="14">
    <location>
        <begin position="587"/>
        <end position="679"/>
    </location>
</feature>
<dbReference type="Gene3D" id="2.60.40.10">
    <property type="entry name" value="Immunoglobulins"/>
    <property type="match status" value="6"/>
</dbReference>
<feature type="domain" description="Fibronectin type-III" evidence="14">
    <location>
        <begin position="291"/>
        <end position="390"/>
    </location>
</feature>
<dbReference type="SMART" id="SM00060">
    <property type="entry name" value="FN3"/>
    <property type="match status" value="5"/>
</dbReference>
<feature type="compositionally biased region" description="Basic and acidic residues" evidence="12">
    <location>
        <begin position="860"/>
        <end position="870"/>
    </location>
</feature>
<dbReference type="InterPro" id="IPR003961">
    <property type="entry name" value="FN3_dom"/>
</dbReference>
<dbReference type="FunFam" id="2.60.40.10:FF:000542">
    <property type="entry name" value="Interleukin-6 receptor subunit beta"/>
    <property type="match status" value="1"/>
</dbReference>
<organism evidence="15 16">
    <name type="scientific">Xenopus laevis</name>
    <name type="common">African clawed frog</name>
    <dbReference type="NCBI Taxonomy" id="8355"/>
    <lineage>
        <taxon>Eukaryota</taxon>
        <taxon>Metazoa</taxon>
        <taxon>Chordata</taxon>
        <taxon>Craniata</taxon>
        <taxon>Vertebrata</taxon>
        <taxon>Euteleostomi</taxon>
        <taxon>Amphibia</taxon>
        <taxon>Batrachia</taxon>
        <taxon>Anura</taxon>
        <taxon>Pipoidea</taxon>
        <taxon>Pipidae</taxon>
        <taxon>Xenopodinae</taxon>
        <taxon>Xenopus</taxon>
        <taxon>Xenopus</taxon>
    </lineage>
</organism>
<dbReference type="CTD" id="100158347"/>
<dbReference type="InterPro" id="IPR013783">
    <property type="entry name" value="Ig-like_fold"/>
</dbReference>
<evidence type="ECO:0000256" key="5">
    <source>
        <dbReference type="ARBA" id="ARBA00022729"/>
    </source>
</evidence>
<keyword evidence="8 13" id="KW-0472">Membrane</keyword>
<evidence type="ECO:0000256" key="3">
    <source>
        <dbReference type="ARBA" id="ARBA00022475"/>
    </source>
</evidence>
<accession>A0A8J1M877</accession>
<dbReference type="PROSITE" id="PS50853">
    <property type="entry name" value="FN3"/>
    <property type="match status" value="2"/>
</dbReference>
<dbReference type="FunFam" id="2.60.40.10:FF:000563">
    <property type="entry name" value="interleukin-6 receptor subunit beta"/>
    <property type="match status" value="1"/>
</dbReference>
<evidence type="ECO:0000313" key="16">
    <source>
        <dbReference type="RefSeq" id="XP_041437536.1"/>
    </source>
</evidence>
<dbReference type="GO" id="GO:0009897">
    <property type="term" value="C:external side of plasma membrane"/>
    <property type="evidence" value="ECO:0000318"/>
    <property type="project" value="GO_Central"/>
</dbReference>
<proteinExistence type="inferred from homology"/>
<dbReference type="FunFam" id="2.60.40.10:FF:000414">
    <property type="entry name" value="Interleukin-6 receptor subunit beta"/>
    <property type="match status" value="1"/>
</dbReference>
<dbReference type="PANTHER" id="PTHR48423:SF2">
    <property type="entry name" value="INTERLEUKIN-12 RECEPTOR SUBUNIT BETA-2"/>
    <property type="match status" value="1"/>
</dbReference>
<dbReference type="AlphaFoldDB" id="A0A8J1M877"/>
<dbReference type="GeneID" id="100158347"/>
<evidence type="ECO:0000256" key="2">
    <source>
        <dbReference type="ARBA" id="ARBA00008921"/>
    </source>
</evidence>
<dbReference type="OrthoDB" id="9934532at2759"/>
<keyword evidence="3" id="KW-1003">Cell membrane</keyword>
<dbReference type="Pfam" id="PF06328">
    <property type="entry name" value="Lep_receptor_Ig"/>
    <property type="match status" value="1"/>
</dbReference>
<dbReference type="InterPro" id="IPR003529">
    <property type="entry name" value="Hematopoietin_rcpt_Gp130_CS"/>
</dbReference>
<dbReference type="PANTHER" id="PTHR48423">
    <property type="entry name" value="INTERLEUKIN-27 RECEPTOR SUBUNIT ALPHA"/>
    <property type="match status" value="1"/>
</dbReference>
<feature type="region of interest" description="Disordered" evidence="12">
    <location>
        <begin position="837"/>
        <end position="953"/>
    </location>
</feature>
<evidence type="ECO:0000256" key="12">
    <source>
        <dbReference type="SAM" id="MobiDB-lite"/>
    </source>
</evidence>
<keyword evidence="7 13" id="KW-1133">Transmembrane helix</keyword>
<evidence type="ECO:0000256" key="10">
    <source>
        <dbReference type="ARBA" id="ARBA00023170"/>
    </source>
</evidence>
<comment type="similarity">
    <text evidence="2">Belongs to the type I cytokine receptor family. Type 2 subfamily.</text>
</comment>
<sequence length="953" mass="107227">MQHSALNFPVEVLLPPAGPGLWKMMMRMKIIFFYLISSVILIVQQAELVNVCGRIFPDSGVVHRERPFTAICVINETCLGEDAQRVYWNVRGVKVPETQYTLLNRTASSVTFENLTTLSSPLTCNVLASGHVPNTLHGIFFTLGLPPDKPTNLTCIVYNQDNLTCTWDPGRPTDLITNYTLSHKWKPLALTAERGSELVQNKVMSLPAARARGRKWTLPKHGYTNSEGDQMFRANLPKYYCKGTNRSCSIFYPEFQFFVDTTLQVEVKNELGSQESDTLTVDPVNIVKPNPPEVSDLISAVELPNALKIKWRNPLLNAFTLKYNIRYRPVKNQDWEMVPEEDTASHRDSFTLQDLLPYTEYEVSIRCIKEDGRGFWSDWSEVKKQVTPEAQPSRGPDVWKKIESPDANGNREVMIMWKNLSDSVANGKILLYGVTFQSGSQSTTFNVTTTSYKKTLSKDLYSVSVTAYNGRFASPPSKLNIPRSGNCPVLDQEFRVKTFPKEEKLWVEWTPPNKSLDGYIIEWCNKYAQEGCISDWQRETRNVNGTFLRGELEPLKCYLIKVYRLYKDGCESVRSEEAYLQQGTPLVGPNIHTKQVEKYRAILQWTPVPFDKRNGFIRNYTITYKSSHGNASTVVIDPTDTEYTLSKLEGNTLYSVHMVAYTEEGGKDGPIFTFTTLKFANGEVEAIVVSCCVAFFILVIIGVMLCFNKRDLIKKHIWPNVPDPSKSNIAQWSPQTPSRHDFNTKGHPFQDGSFTDVSVVEITAEHQKSEQDIKSMDPLKKNTSEGSSSGIGGSSCLSSPRLSISDCDEVESAQTTSSTVQYSTVIISGYRDQQPSAVAPHVFSRSESTQPLLDCEERPEEPPPGDKEGEPQGGNQYFKQNCGLEDFTNKLQQEEPSHIQEQLSAPDQHFGEQERDFPLGQNGQSADSQLDTNSGECKSYLPQTAKSGGYMPQ</sequence>
<dbReference type="Pfam" id="PF00041">
    <property type="entry name" value="fn3"/>
    <property type="match status" value="2"/>
</dbReference>
<evidence type="ECO:0000256" key="1">
    <source>
        <dbReference type="ARBA" id="ARBA00004251"/>
    </source>
</evidence>
<feature type="transmembrane region" description="Helical" evidence="13">
    <location>
        <begin position="686"/>
        <end position="707"/>
    </location>
</feature>